<feature type="compositionally biased region" description="Basic and acidic residues" evidence="1">
    <location>
        <begin position="7"/>
        <end position="18"/>
    </location>
</feature>
<dbReference type="EMBL" id="BAAATD010000014">
    <property type="protein sequence ID" value="GAA2629525.1"/>
    <property type="molecule type" value="Genomic_DNA"/>
</dbReference>
<accession>A0ABN3QLC6</accession>
<reference evidence="2 3" key="1">
    <citation type="journal article" date="2019" name="Int. J. Syst. Evol. Microbiol.">
        <title>The Global Catalogue of Microorganisms (GCM) 10K type strain sequencing project: providing services to taxonomists for standard genome sequencing and annotation.</title>
        <authorList>
            <consortium name="The Broad Institute Genomics Platform"/>
            <consortium name="The Broad Institute Genome Sequencing Center for Infectious Disease"/>
            <person name="Wu L."/>
            <person name="Ma J."/>
        </authorList>
    </citation>
    <scope>NUCLEOTIDE SEQUENCE [LARGE SCALE GENOMIC DNA]</scope>
    <source>
        <strain evidence="2 3">JCM 6833</strain>
    </source>
</reference>
<proteinExistence type="predicted"/>
<evidence type="ECO:0000256" key="1">
    <source>
        <dbReference type="SAM" id="MobiDB-lite"/>
    </source>
</evidence>
<feature type="region of interest" description="Disordered" evidence="1">
    <location>
        <begin position="1"/>
        <end position="21"/>
    </location>
</feature>
<evidence type="ECO:0000313" key="3">
    <source>
        <dbReference type="Proteomes" id="UP001501509"/>
    </source>
</evidence>
<evidence type="ECO:0000313" key="2">
    <source>
        <dbReference type="EMBL" id="GAA2629525.1"/>
    </source>
</evidence>
<gene>
    <name evidence="2" type="ORF">GCM10010411_78930</name>
</gene>
<sequence>MSGGDAFGRETFTDEASHSETVVDQVGGVEGKAVGAASCRGADEGRSAAGLRVRPGTSPGRSFISGGSRFVCAPAREPPCGSAL</sequence>
<comment type="caution">
    <text evidence="2">The sequence shown here is derived from an EMBL/GenBank/DDBJ whole genome shotgun (WGS) entry which is preliminary data.</text>
</comment>
<protein>
    <submittedName>
        <fullName evidence="2">Uncharacterized protein</fullName>
    </submittedName>
</protein>
<keyword evidence="3" id="KW-1185">Reference proteome</keyword>
<organism evidence="2 3">
    <name type="scientific">Actinomadura fulvescens</name>
    <dbReference type="NCBI Taxonomy" id="46160"/>
    <lineage>
        <taxon>Bacteria</taxon>
        <taxon>Bacillati</taxon>
        <taxon>Actinomycetota</taxon>
        <taxon>Actinomycetes</taxon>
        <taxon>Streptosporangiales</taxon>
        <taxon>Thermomonosporaceae</taxon>
        <taxon>Actinomadura</taxon>
    </lineage>
</organism>
<dbReference type="Proteomes" id="UP001501509">
    <property type="component" value="Unassembled WGS sequence"/>
</dbReference>
<name>A0ABN3QLC6_9ACTN</name>